<dbReference type="Pfam" id="PF07500">
    <property type="entry name" value="TFIIS_M"/>
    <property type="match status" value="1"/>
</dbReference>
<dbReference type="InParanoid" id="C1DYB0"/>
<keyword evidence="2" id="KW-0863">Zinc-finger</keyword>
<dbReference type="InterPro" id="IPR003618">
    <property type="entry name" value="TFIIS_cen_dom"/>
</dbReference>
<feature type="domain" description="TFIIS central" evidence="6">
    <location>
        <begin position="161"/>
        <end position="281"/>
    </location>
</feature>
<feature type="compositionally biased region" description="Pro residues" evidence="5">
    <location>
        <begin position="754"/>
        <end position="769"/>
    </location>
</feature>
<dbReference type="GeneID" id="8241330"/>
<dbReference type="Pfam" id="PF07744">
    <property type="entry name" value="SPOC"/>
    <property type="match status" value="1"/>
</dbReference>
<sequence length="909" mass="95446">MAGAFDPDRRLVTIGEFGSDFKGKRIQVLWPDTGSWYNAEVRKVNVKAKTASLWYVDSEELEDINLYEAILNMEVSWPKENSPVATSPLKSGKRKPTDDDDDEEEEDESDSDDDLPLASLAPKRAPAKKKPAEKKPAEKKKRAKTAPTPHQRNLADPRTGVRENVFAKFLEAMKMAQGESPPSAPPRDDAALATIAADVEARLYAFIDPKEYNAKARTLVFNLKDIRNPGLRAEVLAGVIPADELVRMSPTDLANKDLQEMRREREAKIGEDAFLPDAPEGARVRKTHKGEEVMFDAREILEDEHVTGDGLGHRETPSLAPSDSFHTGVDGDASDASDGDGERGPTMAAGEPDEGTTPRAPSGSPPGTPPGRDGGGDDDDGGEPGGIMPSFEQFAAGAGSDEDDDRAAAPSDPGAGADIGDEDEEYDPAKGFDDDADDAAVGDDDTAVGDDAALPREPSPAPEPAPAARDDPPRRTRTEREHGEWSGTVRCQGLRDCVVRAVPVGGERADFAPLFPASLEIKGRVAFDATHRFIRQVVDKSRTRAVTAAVCGPDPAADNSAFNDKAVAALASQYGKRERCGVAEPITGVLEVYFIPRGKLADKLMSSLARKSKAKLRGKGDMLMVAVHKRGIGPDAKPLPAEQPRVPHAADPLPTVPGGRGTPPPNVSSGPRTDDRPGAEDIQDLLNQVNSQFGGAHPPAGMPPPLAPPPPLGGGLNVMSGPFPDGAPPPIPGYSPSGRGGAPFDAGRARAPPMDYPPRPPQYGAPPPHGYNNAGGGYQGGGPGPPYRGGRSPPRRSPPRGGPGGFRSPPRDRGGYGSAGFGGPPPGRGYDRGPSPPRDRGAGFGGPPGGGQWGGGPPRGGYGPPPGPGGPHPHGYGGAPPPPRDYRGYGGNGGGPERRNVPPPPGRYQ</sequence>
<dbReference type="OrthoDB" id="515814at2759"/>
<dbReference type="SMART" id="SM00510">
    <property type="entry name" value="TFS2M"/>
    <property type="match status" value="1"/>
</dbReference>
<reference evidence="7 8" key="1">
    <citation type="journal article" date="2009" name="Science">
        <title>Green evolution and dynamic adaptations revealed by genomes of the marine picoeukaryotes Micromonas.</title>
        <authorList>
            <person name="Worden A.Z."/>
            <person name="Lee J.H."/>
            <person name="Mock T."/>
            <person name="Rouze P."/>
            <person name="Simmons M.P."/>
            <person name="Aerts A.L."/>
            <person name="Allen A.E."/>
            <person name="Cuvelier M.L."/>
            <person name="Derelle E."/>
            <person name="Everett M.V."/>
            <person name="Foulon E."/>
            <person name="Grimwood J."/>
            <person name="Gundlach H."/>
            <person name="Henrissat B."/>
            <person name="Napoli C."/>
            <person name="McDonald S.M."/>
            <person name="Parker M.S."/>
            <person name="Rombauts S."/>
            <person name="Salamov A."/>
            <person name="Von Dassow P."/>
            <person name="Badger J.H."/>
            <person name="Coutinho P.M."/>
            <person name="Demir E."/>
            <person name="Dubchak I."/>
            <person name="Gentemann C."/>
            <person name="Eikrem W."/>
            <person name="Gready J.E."/>
            <person name="John U."/>
            <person name="Lanier W."/>
            <person name="Lindquist E.A."/>
            <person name="Lucas S."/>
            <person name="Mayer K.F."/>
            <person name="Moreau H."/>
            <person name="Not F."/>
            <person name="Otillar R."/>
            <person name="Panaud O."/>
            <person name="Pangilinan J."/>
            <person name="Paulsen I."/>
            <person name="Piegu B."/>
            <person name="Poliakov A."/>
            <person name="Robbens S."/>
            <person name="Schmutz J."/>
            <person name="Toulza E."/>
            <person name="Wyss T."/>
            <person name="Zelensky A."/>
            <person name="Zhou K."/>
            <person name="Armbrust E.V."/>
            <person name="Bhattacharya D."/>
            <person name="Goodenough U.W."/>
            <person name="Van de Peer Y."/>
            <person name="Grigoriev I.V."/>
        </authorList>
    </citation>
    <scope>NUCLEOTIDE SEQUENCE [LARGE SCALE GENOMIC DNA]</scope>
    <source>
        <strain evidence="8">RCC299 / NOUM17</strain>
    </source>
</reference>
<dbReference type="GO" id="GO:0006351">
    <property type="term" value="P:DNA-templated transcription"/>
    <property type="evidence" value="ECO:0007669"/>
    <property type="project" value="InterPro"/>
</dbReference>
<protein>
    <recommendedName>
        <fullName evidence="6">TFIIS central domain-containing protein</fullName>
    </recommendedName>
</protein>
<evidence type="ECO:0000256" key="2">
    <source>
        <dbReference type="ARBA" id="ARBA00022771"/>
    </source>
</evidence>
<dbReference type="KEGG" id="mis:MICPUN_56001"/>
<evidence type="ECO:0000313" key="7">
    <source>
        <dbReference type="EMBL" id="ACO60914.1"/>
    </source>
</evidence>
<dbReference type="InterPro" id="IPR012921">
    <property type="entry name" value="SPOC_C"/>
</dbReference>
<keyword evidence="4" id="KW-0539">Nucleus</keyword>
<dbReference type="PANTHER" id="PTHR11477">
    <property type="entry name" value="TRANSCRIPTION FACTOR S-II ZINC FINGER DOMAIN-CONTAINING PROTEIN"/>
    <property type="match status" value="1"/>
</dbReference>
<keyword evidence="8" id="KW-1185">Reference proteome</keyword>
<feature type="compositionally biased region" description="Pro residues" evidence="5">
    <location>
        <begin position="700"/>
        <end position="712"/>
    </location>
</feature>
<feature type="region of interest" description="Disordered" evidence="5">
    <location>
        <begin position="308"/>
        <end position="487"/>
    </location>
</feature>
<dbReference type="InterPro" id="IPR036575">
    <property type="entry name" value="TFIIS_cen_dom_sf"/>
</dbReference>
<dbReference type="GO" id="GO:0005634">
    <property type="term" value="C:nucleus"/>
    <property type="evidence" value="ECO:0007669"/>
    <property type="project" value="TreeGrafter"/>
</dbReference>
<evidence type="ECO:0000313" key="8">
    <source>
        <dbReference type="Proteomes" id="UP000002009"/>
    </source>
</evidence>
<dbReference type="SUPFAM" id="SSF46942">
    <property type="entry name" value="Elongation factor TFIIS domain 2"/>
    <property type="match status" value="1"/>
</dbReference>
<dbReference type="Gene3D" id="1.10.472.30">
    <property type="entry name" value="Transcription elongation factor S-II, central domain"/>
    <property type="match status" value="1"/>
</dbReference>
<keyword evidence="1" id="KW-0479">Metal-binding</keyword>
<dbReference type="EMBL" id="CP001323">
    <property type="protein sequence ID" value="ACO60914.1"/>
    <property type="molecule type" value="Genomic_DNA"/>
</dbReference>
<dbReference type="CDD" id="cd21538">
    <property type="entry name" value="SPOC_TFIIS"/>
    <property type="match status" value="1"/>
</dbReference>
<dbReference type="AlphaFoldDB" id="C1DYB0"/>
<dbReference type="OMA" id="MPNNRES"/>
<feature type="region of interest" description="Disordered" evidence="5">
    <location>
        <begin position="79"/>
        <end position="161"/>
    </location>
</feature>
<organism evidence="7 8">
    <name type="scientific">Micromonas commoda (strain RCC299 / NOUM17 / CCMP2709)</name>
    <name type="common">Picoplanktonic green alga</name>
    <dbReference type="NCBI Taxonomy" id="296587"/>
    <lineage>
        <taxon>Eukaryota</taxon>
        <taxon>Viridiplantae</taxon>
        <taxon>Chlorophyta</taxon>
        <taxon>Mamiellophyceae</taxon>
        <taxon>Mamiellales</taxon>
        <taxon>Mamiellaceae</taxon>
        <taxon>Micromonas</taxon>
    </lineage>
</organism>
<dbReference type="STRING" id="296587.C1DYB0"/>
<feature type="compositionally biased region" description="Basic and acidic residues" evidence="5">
    <location>
        <begin position="468"/>
        <end position="484"/>
    </location>
</feature>
<evidence type="ECO:0000256" key="3">
    <source>
        <dbReference type="ARBA" id="ARBA00022833"/>
    </source>
</evidence>
<feature type="compositionally biased region" description="Gly residues" evidence="5">
    <location>
        <begin position="773"/>
        <end position="782"/>
    </location>
</feature>
<feature type="compositionally biased region" description="Basic residues" evidence="5">
    <location>
        <begin position="125"/>
        <end position="144"/>
    </location>
</feature>
<dbReference type="RefSeq" id="XP_002499656.1">
    <property type="nucleotide sequence ID" value="XM_002499610.1"/>
</dbReference>
<feature type="compositionally biased region" description="Acidic residues" evidence="5">
    <location>
        <begin position="98"/>
        <end position="115"/>
    </location>
</feature>
<feature type="compositionally biased region" description="Acidic residues" evidence="5">
    <location>
        <begin position="434"/>
        <end position="448"/>
    </location>
</feature>
<feature type="compositionally biased region" description="Low complexity" evidence="5">
    <location>
        <begin position="408"/>
        <end position="418"/>
    </location>
</feature>
<feature type="region of interest" description="Disordered" evidence="5">
    <location>
        <begin position="634"/>
        <end position="909"/>
    </location>
</feature>
<evidence type="ECO:0000256" key="5">
    <source>
        <dbReference type="SAM" id="MobiDB-lite"/>
    </source>
</evidence>
<name>C1DYB0_MICCC</name>
<dbReference type="GO" id="GO:0008270">
    <property type="term" value="F:zinc ion binding"/>
    <property type="evidence" value="ECO:0007669"/>
    <property type="project" value="UniProtKB-KW"/>
</dbReference>
<accession>C1DYB0</accession>
<proteinExistence type="predicted"/>
<feature type="compositionally biased region" description="Gly residues" evidence="5">
    <location>
        <begin position="842"/>
        <end position="862"/>
    </location>
</feature>
<dbReference type="PANTHER" id="PTHR11477:SF0">
    <property type="entry name" value="IP08861P-RELATED"/>
    <property type="match status" value="1"/>
</dbReference>
<evidence type="ECO:0000256" key="1">
    <source>
        <dbReference type="ARBA" id="ARBA00022723"/>
    </source>
</evidence>
<keyword evidence="3" id="KW-0862">Zinc</keyword>
<dbReference type="PROSITE" id="PS51321">
    <property type="entry name" value="TFIIS_CENTRAL"/>
    <property type="match status" value="1"/>
</dbReference>
<dbReference type="eggNOG" id="KOG1634">
    <property type="taxonomic scope" value="Eukaryota"/>
</dbReference>
<gene>
    <name evidence="7" type="ORF">MICPUN_56001</name>
</gene>
<dbReference type="Proteomes" id="UP000002009">
    <property type="component" value="Chromosome 2"/>
</dbReference>
<evidence type="ECO:0000259" key="6">
    <source>
        <dbReference type="PROSITE" id="PS51321"/>
    </source>
</evidence>
<evidence type="ECO:0000256" key="4">
    <source>
        <dbReference type="ARBA" id="ARBA00023242"/>
    </source>
</evidence>